<protein>
    <submittedName>
        <fullName evidence="10">Apolipoprotein N-acyltransferase / Copper homeostasis protein CutE</fullName>
    </submittedName>
</protein>
<dbReference type="SUPFAM" id="SSF56317">
    <property type="entry name" value="Carbon-nitrogen hydrolase"/>
    <property type="match status" value="1"/>
</dbReference>
<feature type="transmembrane region" description="Helical" evidence="8">
    <location>
        <begin position="164"/>
        <end position="190"/>
    </location>
</feature>
<dbReference type="InterPro" id="IPR003010">
    <property type="entry name" value="C-N_Hydrolase"/>
</dbReference>
<evidence type="ECO:0000259" key="9">
    <source>
        <dbReference type="PROSITE" id="PS50263"/>
    </source>
</evidence>
<dbReference type="EMBL" id="UOFI01000067">
    <property type="protein sequence ID" value="VAW65410.1"/>
    <property type="molecule type" value="Genomic_DNA"/>
</dbReference>
<dbReference type="HAMAP" id="MF_01148">
    <property type="entry name" value="Lnt"/>
    <property type="match status" value="1"/>
</dbReference>
<dbReference type="AlphaFoldDB" id="A0A3B0XL27"/>
<evidence type="ECO:0000256" key="4">
    <source>
        <dbReference type="ARBA" id="ARBA00022692"/>
    </source>
</evidence>
<keyword evidence="5 8" id="KW-1133">Transmembrane helix</keyword>
<dbReference type="NCBIfam" id="TIGR00546">
    <property type="entry name" value="lnt"/>
    <property type="match status" value="1"/>
</dbReference>
<feature type="transmembrane region" description="Helical" evidence="8">
    <location>
        <begin position="124"/>
        <end position="144"/>
    </location>
</feature>
<keyword evidence="6 8" id="KW-0472">Membrane</keyword>
<evidence type="ECO:0000256" key="2">
    <source>
        <dbReference type="ARBA" id="ARBA00022475"/>
    </source>
</evidence>
<evidence type="ECO:0000256" key="8">
    <source>
        <dbReference type="SAM" id="Phobius"/>
    </source>
</evidence>
<evidence type="ECO:0000256" key="5">
    <source>
        <dbReference type="ARBA" id="ARBA00022989"/>
    </source>
</evidence>
<dbReference type="GO" id="GO:0042158">
    <property type="term" value="P:lipoprotein biosynthetic process"/>
    <property type="evidence" value="ECO:0007669"/>
    <property type="project" value="InterPro"/>
</dbReference>
<feature type="transmembrane region" description="Helical" evidence="8">
    <location>
        <begin position="202"/>
        <end position="219"/>
    </location>
</feature>
<dbReference type="PROSITE" id="PS50263">
    <property type="entry name" value="CN_HYDROLASE"/>
    <property type="match status" value="1"/>
</dbReference>
<evidence type="ECO:0000256" key="7">
    <source>
        <dbReference type="ARBA" id="ARBA00023315"/>
    </source>
</evidence>
<accession>A0A3B0XL27</accession>
<keyword evidence="3 10" id="KW-0808">Transferase</keyword>
<feature type="transmembrane region" description="Helical" evidence="8">
    <location>
        <begin position="476"/>
        <end position="496"/>
    </location>
</feature>
<feature type="domain" description="CN hydrolase" evidence="9">
    <location>
        <begin position="234"/>
        <end position="469"/>
    </location>
</feature>
<evidence type="ECO:0000313" key="10">
    <source>
        <dbReference type="EMBL" id="VAW65410.1"/>
    </source>
</evidence>
<reference evidence="10" key="1">
    <citation type="submission" date="2018-06" db="EMBL/GenBank/DDBJ databases">
        <authorList>
            <person name="Zhirakovskaya E."/>
        </authorList>
    </citation>
    <scope>NUCLEOTIDE SEQUENCE</scope>
</reference>
<keyword evidence="4 8" id="KW-0812">Transmembrane</keyword>
<dbReference type="PANTHER" id="PTHR38686:SF1">
    <property type="entry name" value="APOLIPOPROTEIN N-ACYLTRANSFERASE"/>
    <property type="match status" value="1"/>
</dbReference>
<dbReference type="GO" id="GO:0016410">
    <property type="term" value="F:N-acyltransferase activity"/>
    <property type="evidence" value="ECO:0007669"/>
    <property type="project" value="InterPro"/>
</dbReference>
<proteinExistence type="inferred from homology"/>
<dbReference type="Pfam" id="PF00795">
    <property type="entry name" value="CN_hydrolase"/>
    <property type="match status" value="1"/>
</dbReference>
<comment type="subcellular location">
    <subcellularLocation>
        <location evidence="1">Cell membrane</location>
        <topology evidence="1">Multi-pass membrane protein</topology>
    </subcellularLocation>
</comment>
<dbReference type="Gene3D" id="3.60.110.10">
    <property type="entry name" value="Carbon-nitrogen hydrolase"/>
    <property type="match status" value="1"/>
</dbReference>
<keyword evidence="7 10" id="KW-0012">Acyltransferase</keyword>
<dbReference type="GO" id="GO:0005886">
    <property type="term" value="C:plasma membrane"/>
    <property type="evidence" value="ECO:0007669"/>
    <property type="project" value="UniProtKB-SubCell"/>
</dbReference>
<dbReference type="CDD" id="cd07571">
    <property type="entry name" value="ALP_N-acyl_transferase"/>
    <property type="match status" value="1"/>
</dbReference>
<feature type="transmembrane region" description="Helical" evidence="8">
    <location>
        <begin position="91"/>
        <end position="112"/>
    </location>
</feature>
<dbReference type="InterPro" id="IPR045378">
    <property type="entry name" value="LNT_N"/>
</dbReference>
<keyword evidence="10" id="KW-0449">Lipoprotein</keyword>
<feature type="transmembrane region" description="Helical" evidence="8">
    <location>
        <begin position="63"/>
        <end position="79"/>
    </location>
</feature>
<feature type="transmembrane region" description="Helical" evidence="8">
    <location>
        <begin position="12"/>
        <end position="28"/>
    </location>
</feature>
<dbReference type="InterPro" id="IPR036526">
    <property type="entry name" value="C-N_Hydrolase_sf"/>
</dbReference>
<name>A0A3B0XL27_9ZZZZ</name>
<organism evidence="10">
    <name type="scientific">hydrothermal vent metagenome</name>
    <dbReference type="NCBI Taxonomy" id="652676"/>
    <lineage>
        <taxon>unclassified sequences</taxon>
        <taxon>metagenomes</taxon>
        <taxon>ecological metagenomes</taxon>
    </lineage>
</organism>
<dbReference type="Pfam" id="PF20154">
    <property type="entry name" value="LNT_N"/>
    <property type="match status" value="1"/>
</dbReference>
<sequence>MINPQLFQNRAWYQLELVLLLCGALLPFSFAPYGLFWLQFPLLGFLFLSCLDQKPGVAFRRGFFFSMGWFAHGLHWLFYSLHFHGGMPSSVAVITVVLMAACLSLFPAFSLFLSNRFIKTTPLFMLALIYPVNWMLFDWLRGYFLTGFPWLQPGSAQIDSWLAGYGPLVGGLGIGLMVVVIAGLLALSVLKRKSGSAYFKTALPLVLGIFMSGFLLNLIDWTEPAGEPIKVSMIQGNIAQENKWRRDHRWPTMKMYRELTLQNLQSDLIIWPETALPDYRNRVPVYLKQLKDEAEKSGAEILLGVFVRNLQTRRYYNSVITLDGQVYKKRHLVPLGEYFPLRPLLGFFAQWVNIPMSDIDSGDAEQPLIKVAGQTVGVSICFEDAFDRNVLLDLPQATLLVNVSNDAWFEDSPQPWQHHQIARMRALEAGRTLLRATNTGVSSVIGPKGNVLAQSAQFRREVLTFDVQGYQGATPYVLWGNYLLIISALIMLFVFYKMQRRNKSSTD</sequence>
<gene>
    <name evidence="10" type="ORF">MNBD_GAMMA09-2965</name>
</gene>
<dbReference type="InterPro" id="IPR004563">
    <property type="entry name" value="Apolipo_AcylTrfase"/>
</dbReference>
<dbReference type="PANTHER" id="PTHR38686">
    <property type="entry name" value="APOLIPOPROTEIN N-ACYLTRANSFERASE"/>
    <property type="match status" value="1"/>
</dbReference>
<evidence type="ECO:0000256" key="6">
    <source>
        <dbReference type="ARBA" id="ARBA00023136"/>
    </source>
</evidence>
<evidence type="ECO:0000256" key="1">
    <source>
        <dbReference type="ARBA" id="ARBA00004651"/>
    </source>
</evidence>
<keyword evidence="2" id="KW-1003">Cell membrane</keyword>
<evidence type="ECO:0000256" key="3">
    <source>
        <dbReference type="ARBA" id="ARBA00022679"/>
    </source>
</evidence>